<keyword evidence="6" id="KW-0479">Metal-binding</keyword>
<evidence type="ECO:0000256" key="1">
    <source>
        <dbReference type="ARBA" id="ARBA00001947"/>
    </source>
</evidence>
<keyword evidence="7" id="KW-0378">Hydrolase</keyword>
<evidence type="ECO:0000256" key="2">
    <source>
        <dbReference type="ARBA" id="ARBA00004141"/>
    </source>
</evidence>
<dbReference type="GO" id="GO:0006508">
    <property type="term" value="P:proteolysis"/>
    <property type="evidence" value="ECO:0007669"/>
    <property type="project" value="UniProtKB-KW"/>
</dbReference>
<evidence type="ECO:0000256" key="3">
    <source>
        <dbReference type="ARBA" id="ARBA00007931"/>
    </source>
</evidence>
<evidence type="ECO:0000256" key="5">
    <source>
        <dbReference type="ARBA" id="ARBA00022692"/>
    </source>
</evidence>
<dbReference type="Proteomes" id="UP000557872">
    <property type="component" value="Unassembled WGS sequence"/>
</dbReference>
<feature type="transmembrane region" description="Helical" evidence="12">
    <location>
        <begin position="93"/>
        <end position="117"/>
    </location>
</feature>
<evidence type="ECO:0000256" key="12">
    <source>
        <dbReference type="SAM" id="Phobius"/>
    </source>
</evidence>
<comment type="similarity">
    <text evidence="3">Belongs to the peptidase M50B family.</text>
</comment>
<evidence type="ECO:0000256" key="4">
    <source>
        <dbReference type="ARBA" id="ARBA00022670"/>
    </source>
</evidence>
<comment type="caution">
    <text evidence="14">The sequence shown here is derived from an EMBL/GenBank/DDBJ whole genome shotgun (WGS) entry which is preliminary data.</text>
</comment>
<sequence>MFRFTLFGIPITVEPWFWITMALLGGAFTVDSAQGMLMVVLFMMAGFISILVHEMGHALMIRKYGLQTQVTLAAFGGYASYQAGILSRKQSFLVTAAGPGLQIIFGLLVLVLAGIVAPPSIPIAYFIKVLCWISLAWAFLNCLPIYPLDGGQMLAAVLGPRRGRAVHLTGVVVAGILAVLGFASNQWFIAVFMALFAWQNYQMMQRSP</sequence>
<evidence type="ECO:0000256" key="7">
    <source>
        <dbReference type="ARBA" id="ARBA00022801"/>
    </source>
</evidence>
<name>A0A851GDB8_9BACT</name>
<evidence type="ECO:0000256" key="6">
    <source>
        <dbReference type="ARBA" id="ARBA00022723"/>
    </source>
</evidence>
<dbReference type="GO" id="GO:0046872">
    <property type="term" value="F:metal ion binding"/>
    <property type="evidence" value="ECO:0007669"/>
    <property type="project" value="UniProtKB-KW"/>
</dbReference>
<feature type="transmembrane region" description="Helical" evidence="12">
    <location>
        <begin position="34"/>
        <end position="52"/>
    </location>
</feature>
<dbReference type="AlphaFoldDB" id="A0A851GDB8"/>
<reference evidence="14 15" key="1">
    <citation type="submission" date="2020-07" db="EMBL/GenBank/DDBJ databases">
        <title>Roseicoccus Jingziensis gen. nov., sp. nov., isolated from coastal seawater.</title>
        <authorList>
            <person name="Feng X."/>
        </authorList>
    </citation>
    <scope>NUCLEOTIDE SEQUENCE [LARGE SCALE GENOMIC DNA]</scope>
    <source>
        <strain evidence="14 15">N1E253</strain>
    </source>
</reference>
<evidence type="ECO:0000256" key="9">
    <source>
        <dbReference type="ARBA" id="ARBA00022989"/>
    </source>
</evidence>
<dbReference type="PANTHER" id="PTHR39188:SF3">
    <property type="entry name" value="STAGE IV SPORULATION PROTEIN FB"/>
    <property type="match status" value="1"/>
</dbReference>
<keyword evidence="4 14" id="KW-0645">Protease</keyword>
<evidence type="ECO:0000256" key="11">
    <source>
        <dbReference type="ARBA" id="ARBA00023136"/>
    </source>
</evidence>
<dbReference type="RefSeq" id="WP_178931922.1">
    <property type="nucleotide sequence ID" value="NZ_JACBAZ010000002.1"/>
</dbReference>
<evidence type="ECO:0000313" key="14">
    <source>
        <dbReference type="EMBL" id="NWK55406.1"/>
    </source>
</evidence>
<protein>
    <submittedName>
        <fullName evidence="14">Site-2 protease family protein</fullName>
    </submittedName>
</protein>
<feature type="transmembrane region" description="Helical" evidence="12">
    <location>
        <begin position="64"/>
        <end position="81"/>
    </location>
</feature>
<feature type="transmembrane region" description="Helical" evidence="12">
    <location>
        <begin position="129"/>
        <end position="148"/>
    </location>
</feature>
<evidence type="ECO:0000313" key="15">
    <source>
        <dbReference type="Proteomes" id="UP000557872"/>
    </source>
</evidence>
<accession>A0A851GDB8</accession>
<dbReference type="Pfam" id="PF02163">
    <property type="entry name" value="Peptidase_M50"/>
    <property type="match status" value="2"/>
</dbReference>
<dbReference type="InterPro" id="IPR008915">
    <property type="entry name" value="Peptidase_M50"/>
</dbReference>
<dbReference type="GO" id="GO:0016020">
    <property type="term" value="C:membrane"/>
    <property type="evidence" value="ECO:0007669"/>
    <property type="project" value="UniProtKB-SubCell"/>
</dbReference>
<keyword evidence="8" id="KW-0862">Zinc</keyword>
<keyword evidence="15" id="KW-1185">Reference proteome</keyword>
<gene>
    <name evidence="14" type="ORF">HW115_07270</name>
</gene>
<keyword evidence="10" id="KW-0482">Metalloprotease</keyword>
<evidence type="ECO:0000256" key="8">
    <source>
        <dbReference type="ARBA" id="ARBA00022833"/>
    </source>
</evidence>
<dbReference type="PANTHER" id="PTHR39188">
    <property type="entry name" value="MEMBRANE-ASSOCIATED ZINC METALLOPROTEASE M50B"/>
    <property type="match status" value="1"/>
</dbReference>
<evidence type="ECO:0000256" key="10">
    <source>
        <dbReference type="ARBA" id="ARBA00023049"/>
    </source>
</evidence>
<comment type="subcellular location">
    <subcellularLocation>
        <location evidence="2">Membrane</location>
        <topology evidence="2">Multi-pass membrane protein</topology>
    </subcellularLocation>
</comment>
<feature type="transmembrane region" description="Helical" evidence="12">
    <location>
        <begin position="168"/>
        <end position="198"/>
    </location>
</feature>
<keyword evidence="11 12" id="KW-0472">Membrane</keyword>
<evidence type="ECO:0000259" key="13">
    <source>
        <dbReference type="Pfam" id="PF02163"/>
    </source>
</evidence>
<feature type="domain" description="Peptidase M50" evidence="13">
    <location>
        <begin position="123"/>
        <end position="168"/>
    </location>
</feature>
<feature type="domain" description="Peptidase M50" evidence="13">
    <location>
        <begin position="43"/>
        <end position="113"/>
    </location>
</feature>
<keyword evidence="5 12" id="KW-0812">Transmembrane</keyword>
<organism evidence="14 15">
    <name type="scientific">Oceaniferula marina</name>
    <dbReference type="NCBI Taxonomy" id="2748318"/>
    <lineage>
        <taxon>Bacteria</taxon>
        <taxon>Pseudomonadati</taxon>
        <taxon>Verrucomicrobiota</taxon>
        <taxon>Verrucomicrobiia</taxon>
        <taxon>Verrucomicrobiales</taxon>
        <taxon>Verrucomicrobiaceae</taxon>
        <taxon>Oceaniferula</taxon>
    </lineage>
</organism>
<dbReference type="EMBL" id="JACBAZ010000002">
    <property type="protein sequence ID" value="NWK55406.1"/>
    <property type="molecule type" value="Genomic_DNA"/>
</dbReference>
<comment type="cofactor">
    <cofactor evidence="1">
        <name>Zn(2+)</name>
        <dbReference type="ChEBI" id="CHEBI:29105"/>
    </cofactor>
</comment>
<dbReference type="GO" id="GO:0008237">
    <property type="term" value="F:metallopeptidase activity"/>
    <property type="evidence" value="ECO:0007669"/>
    <property type="project" value="UniProtKB-KW"/>
</dbReference>
<feature type="transmembrane region" description="Helical" evidence="12">
    <location>
        <begin position="7"/>
        <end position="28"/>
    </location>
</feature>
<keyword evidence="9 12" id="KW-1133">Transmembrane helix</keyword>
<proteinExistence type="inferred from homology"/>